<name>A0A0H1BCD1_9EURO</name>
<dbReference type="GO" id="GO:0016034">
    <property type="term" value="F:maleylacetoacetate isomerase activity"/>
    <property type="evidence" value="ECO:0007669"/>
    <property type="project" value="TreeGrafter"/>
</dbReference>
<dbReference type="OrthoDB" id="249703at2759"/>
<dbReference type="InterPro" id="IPR004045">
    <property type="entry name" value="Glutathione_S-Trfase_N"/>
</dbReference>
<dbReference type="GO" id="GO:0006559">
    <property type="term" value="P:L-phenylalanine catabolic process"/>
    <property type="evidence" value="ECO:0007669"/>
    <property type="project" value="TreeGrafter"/>
</dbReference>
<dbReference type="STRING" id="2060906.A0A0H1BCD1"/>
<reference evidence="3" key="1">
    <citation type="journal article" date="2015" name="PLoS Genet.">
        <title>The dynamic genome and transcriptome of the human fungal pathogen Blastomyces and close relative Emmonsia.</title>
        <authorList>
            <person name="Munoz J.F."/>
            <person name="Gauthier G.M."/>
            <person name="Desjardins C.A."/>
            <person name="Gallo J.E."/>
            <person name="Holder J."/>
            <person name="Sullivan T.D."/>
            <person name="Marty A.J."/>
            <person name="Carmen J.C."/>
            <person name="Chen Z."/>
            <person name="Ding L."/>
            <person name="Gujja S."/>
            <person name="Magrini V."/>
            <person name="Misas E."/>
            <person name="Mitreva M."/>
            <person name="Priest M."/>
            <person name="Saif S."/>
            <person name="Whiston E.A."/>
            <person name="Young S."/>
            <person name="Zeng Q."/>
            <person name="Goldman W.E."/>
            <person name="Mardis E.R."/>
            <person name="Taylor J.W."/>
            <person name="McEwen J.G."/>
            <person name="Clay O.K."/>
            <person name="Klein B.S."/>
            <person name="Cuomo C.A."/>
        </authorList>
    </citation>
    <scope>NUCLEOTIDE SEQUENCE [LARGE SCALE GENOMIC DNA]</scope>
    <source>
        <strain evidence="3">UAMH 139</strain>
    </source>
</reference>
<evidence type="ECO:0000313" key="2">
    <source>
        <dbReference type="EMBL" id="KLJ09005.1"/>
    </source>
</evidence>
<dbReference type="EMBL" id="LDEV01002467">
    <property type="protein sequence ID" value="KLJ09005.1"/>
    <property type="molecule type" value="Genomic_DNA"/>
</dbReference>
<feature type="domain" description="GST N-terminal" evidence="1">
    <location>
        <begin position="10"/>
        <end position="88"/>
    </location>
</feature>
<dbReference type="PANTHER" id="PTHR42673">
    <property type="entry name" value="MALEYLACETOACETATE ISOMERASE"/>
    <property type="match status" value="1"/>
</dbReference>
<dbReference type="PANTHER" id="PTHR42673:SF22">
    <property type="entry name" value="GST N-TERMINAL DOMAIN-CONTAINING PROTEIN"/>
    <property type="match status" value="1"/>
</dbReference>
<evidence type="ECO:0000259" key="1">
    <source>
        <dbReference type="PROSITE" id="PS50404"/>
    </source>
</evidence>
<accession>A0A0H1BCD1</accession>
<keyword evidence="3" id="KW-1185">Reference proteome</keyword>
<dbReference type="SUPFAM" id="SSF52833">
    <property type="entry name" value="Thioredoxin-like"/>
    <property type="match status" value="1"/>
</dbReference>
<organism evidence="2 3">
    <name type="scientific">Blastomyces silverae</name>
    <dbReference type="NCBI Taxonomy" id="2060906"/>
    <lineage>
        <taxon>Eukaryota</taxon>
        <taxon>Fungi</taxon>
        <taxon>Dikarya</taxon>
        <taxon>Ascomycota</taxon>
        <taxon>Pezizomycotina</taxon>
        <taxon>Eurotiomycetes</taxon>
        <taxon>Eurotiomycetidae</taxon>
        <taxon>Onygenales</taxon>
        <taxon>Ajellomycetaceae</taxon>
        <taxon>Blastomyces</taxon>
    </lineage>
</organism>
<dbReference type="Gene3D" id="1.20.1050.10">
    <property type="match status" value="1"/>
</dbReference>
<dbReference type="GO" id="GO:0004364">
    <property type="term" value="F:glutathione transferase activity"/>
    <property type="evidence" value="ECO:0007669"/>
    <property type="project" value="TreeGrafter"/>
</dbReference>
<dbReference type="Pfam" id="PF13410">
    <property type="entry name" value="GST_C_2"/>
    <property type="match status" value="1"/>
</dbReference>
<dbReference type="Gene3D" id="3.40.30.10">
    <property type="entry name" value="Glutaredoxin"/>
    <property type="match status" value="1"/>
</dbReference>
<dbReference type="InterPro" id="IPR036282">
    <property type="entry name" value="Glutathione-S-Trfase_C_sf"/>
</dbReference>
<sequence length="261" mass="30233">MASQKEEPEYHLIGLYTRYSSWTVRVEALLEYYQIPYKKTFVNLSEVKEHSESGLVPALTARSLPANTQITDSLSICEFLAESHPDLPLWPEDHYLRALARSAVAQMHSGFTAIRGTYHTNFIGRYTGNIPLSQEAKKEIERILEIWANARRQTTARLKALGEADDGFLFGKFGIADSFYWPVLWRFRSYNLPLTSATPEAVNWMKTMWSDPTLKLMISDYFRQAENPESIIPKYEDIFRTEHPDIEYGGFTEDWEFVEPK</sequence>
<dbReference type="SFLD" id="SFLDS00019">
    <property type="entry name" value="Glutathione_Transferase_(cytos"/>
    <property type="match status" value="1"/>
</dbReference>
<dbReference type="PROSITE" id="PS50404">
    <property type="entry name" value="GST_NTER"/>
    <property type="match status" value="1"/>
</dbReference>
<protein>
    <recommendedName>
        <fullName evidence="1">GST N-terminal domain-containing protein</fullName>
    </recommendedName>
</protein>
<evidence type="ECO:0000313" key="3">
    <source>
        <dbReference type="Proteomes" id="UP000053573"/>
    </source>
</evidence>
<dbReference type="SUPFAM" id="SSF47616">
    <property type="entry name" value="GST C-terminal domain-like"/>
    <property type="match status" value="1"/>
</dbReference>
<comment type="caution">
    <text evidence="2">The sequence shown here is derived from an EMBL/GenBank/DDBJ whole genome shotgun (WGS) entry which is preliminary data.</text>
</comment>
<dbReference type="Proteomes" id="UP000053573">
    <property type="component" value="Unassembled WGS sequence"/>
</dbReference>
<dbReference type="InterPro" id="IPR040079">
    <property type="entry name" value="Glutathione_S-Trfase"/>
</dbReference>
<dbReference type="CDD" id="cd03194">
    <property type="entry name" value="GST_C_3"/>
    <property type="match status" value="1"/>
</dbReference>
<gene>
    <name evidence="2" type="ORF">EMPG_15567</name>
</gene>
<proteinExistence type="predicted"/>
<dbReference type="AlphaFoldDB" id="A0A0H1BCD1"/>
<dbReference type="GO" id="GO:0006749">
    <property type="term" value="P:glutathione metabolic process"/>
    <property type="evidence" value="ECO:0007669"/>
    <property type="project" value="TreeGrafter"/>
</dbReference>
<dbReference type="InterPro" id="IPR036249">
    <property type="entry name" value="Thioredoxin-like_sf"/>
</dbReference>
<dbReference type="Pfam" id="PF13409">
    <property type="entry name" value="GST_N_2"/>
    <property type="match status" value="1"/>
</dbReference>